<proteinExistence type="predicted"/>
<gene>
    <name evidence="1" type="ORF">S06H3_37175</name>
</gene>
<evidence type="ECO:0000313" key="1">
    <source>
        <dbReference type="EMBL" id="GAI21437.1"/>
    </source>
</evidence>
<reference evidence="1" key="1">
    <citation type="journal article" date="2014" name="Front. Microbiol.">
        <title>High frequency of phylogenetically diverse reductive dehalogenase-homologous genes in deep subseafloor sedimentary metagenomes.</title>
        <authorList>
            <person name="Kawai M."/>
            <person name="Futagami T."/>
            <person name="Toyoda A."/>
            <person name="Takaki Y."/>
            <person name="Nishi S."/>
            <person name="Hori S."/>
            <person name="Arai W."/>
            <person name="Tsubouchi T."/>
            <person name="Morono Y."/>
            <person name="Uchiyama I."/>
            <person name="Ito T."/>
            <person name="Fujiyama A."/>
            <person name="Inagaki F."/>
            <person name="Takami H."/>
        </authorList>
    </citation>
    <scope>NUCLEOTIDE SEQUENCE</scope>
    <source>
        <strain evidence="1">Expedition CK06-06</strain>
    </source>
</reference>
<dbReference type="EMBL" id="BARV01022561">
    <property type="protein sequence ID" value="GAI21437.1"/>
    <property type="molecule type" value="Genomic_DNA"/>
</dbReference>
<dbReference type="AlphaFoldDB" id="X1LQ00"/>
<comment type="caution">
    <text evidence="1">The sequence shown here is derived from an EMBL/GenBank/DDBJ whole genome shotgun (WGS) entry which is preliminary data.</text>
</comment>
<sequence>MSEVEEGIQQFNRLVAKAALIHPMTWCVKRQWPMWTRSLSGKECCTCEHFVANGGICDPL</sequence>
<protein>
    <submittedName>
        <fullName evidence="1">Uncharacterized protein</fullName>
    </submittedName>
</protein>
<accession>X1LQ00</accession>
<organism evidence="1">
    <name type="scientific">marine sediment metagenome</name>
    <dbReference type="NCBI Taxonomy" id="412755"/>
    <lineage>
        <taxon>unclassified sequences</taxon>
        <taxon>metagenomes</taxon>
        <taxon>ecological metagenomes</taxon>
    </lineage>
</organism>
<name>X1LQ00_9ZZZZ</name>